<feature type="coiled-coil region" evidence="5">
    <location>
        <begin position="242"/>
        <end position="272"/>
    </location>
</feature>
<feature type="region of interest" description="Disordered" evidence="6">
    <location>
        <begin position="385"/>
        <end position="424"/>
    </location>
</feature>
<reference evidence="8" key="1">
    <citation type="submission" date="2022-07" db="EMBL/GenBank/DDBJ databases">
        <title>Genome Sequence of Leucocoprinus birnbaumii.</title>
        <authorList>
            <person name="Buettner E."/>
        </authorList>
    </citation>
    <scope>NUCLEOTIDE SEQUENCE</scope>
    <source>
        <strain evidence="8">VT141</strain>
    </source>
</reference>
<evidence type="ECO:0000256" key="2">
    <source>
        <dbReference type="ARBA" id="ARBA00022692"/>
    </source>
</evidence>
<evidence type="ECO:0000256" key="7">
    <source>
        <dbReference type="SAM" id="Phobius"/>
    </source>
</evidence>
<feature type="compositionally biased region" description="Low complexity" evidence="6">
    <location>
        <begin position="605"/>
        <end position="623"/>
    </location>
</feature>
<keyword evidence="9" id="KW-1185">Reference proteome</keyword>
<evidence type="ECO:0000256" key="3">
    <source>
        <dbReference type="ARBA" id="ARBA00022989"/>
    </source>
</evidence>
<dbReference type="Proteomes" id="UP001213000">
    <property type="component" value="Unassembled WGS sequence"/>
</dbReference>
<feature type="transmembrane region" description="Helical" evidence="7">
    <location>
        <begin position="364"/>
        <end position="381"/>
    </location>
</feature>
<dbReference type="InterPro" id="IPR051694">
    <property type="entry name" value="Immunoregulatory_rcpt-like"/>
</dbReference>
<evidence type="ECO:0008006" key="10">
    <source>
        <dbReference type="Google" id="ProtNLM"/>
    </source>
</evidence>
<dbReference type="AlphaFoldDB" id="A0AAD5VXK9"/>
<accession>A0AAD5VXK9</accession>
<dbReference type="PANTHER" id="PTHR15549">
    <property type="entry name" value="PAIRED IMMUNOGLOBULIN-LIKE TYPE 2 RECEPTOR"/>
    <property type="match status" value="1"/>
</dbReference>
<organism evidence="8 9">
    <name type="scientific">Leucocoprinus birnbaumii</name>
    <dbReference type="NCBI Taxonomy" id="56174"/>
    <lineage>
        <taxon>Eukaryota</taxon>
        <taxon>Fungi</taxon>
        <taxon>Dikarya</taxon>
        <taxon>Basidiomycota</taxon>
        <taxon>Agaricomycotina</taxon>
        <taxon>Agaricomycetes</taxon>
        <taxon>Agaricomycetidae</taxon>
        <taxon>Agaricales</taxon>
        <taxon>Agaricineae</taxon>
        <taxon>Agaricaceae</taxon>
        <taxon>Leucocoprinus</taxon>
    </lineage>
</organism>
<feature type="region of interest" description="Disordered" evidence="6">
    <location>
        <begin position="605"/>
        <end position="631"/>
    </location>
</feature>
<keyword evidence="3 7" id="KW-1133">Transmembrane helix</keyword>
<comment type="caution">
    <text evidence="8">The sequence shown here is derived from an EMBL/GenBank/DDBJ whole genome shotgun (WGS) entry which is preliminary data.</text>
</comment>
<evidence type="ECO:0000256" key="5">
    <source>
        <dbReference type="SAM" id="Coils"/>
    </source>
</evidence>
<feature type="transmembrane region" description="Helical" evidence="7">
    <location>
        <begin position="432"/>
        <end position="453"/>
    </location>
</feature>
<evidence type="ECO:0000256" key="4">
    <source>
        <dbReference type="ARBA" id="ARBA00023136"/>
    </source>
</evidence>
<evidence type="ECO:0000313" key="8">
    <source>
        <dbReference type="EMBL" id="KAJ3571616.1"/>
    </source>
</evidence>
<dbReference type="GO" id="GO:0016020">
    <property type="term" value="C:membrane"/>
    <property type="evidence" value="ECO:0007669"/>
    <property type="project" value="UniProtKB-SubCell"/>
</dbReference>
<keyword evidence="4 7" id="KW-0472">Membrane</keyword>
<keyword evidence="2 7" id="KW-0812">Transmembrane</keyword>
<evidence type="ECO:0000256" key="6">
    <source>
        <dbReference type="SAM" id="MobiDB-lite"/>
    </source>
</evidence>
<comment type="subcellular location">
    <subcellularLocation>
        <location evidence="1">Membrane</location>
        <topology evidence="1">Single-pass membrane protein</topology>
    </subcellularLocation>
</comment>
<keyword evidence="5" id="KW-0175">Coiled coil</keyword>
<evidence type="ECO:0000313" key="9">
    <source>
        <dbReference type="Proteomes" id="UP001213000"/>
    </source>
</evidence>
<dbReference type="GO" id="GO:0071944">
    <property type="term" value="C:cell periphery"/>
    <property type="evidence" value="ECO:0007669"/>
    <property type="project" value="UniProtKB-ARBA"/>
</dbReference>
<name>A0AAD5VXK9_9AGAR</name>
<sequence>MPVPEPMRDIQPLETQAVTTAPALSIMSLADVNPTSTNARPVWASASTMTEADVSAGRLQSTIVGVEMTYTTSGMYTTDITTTLANGQIATRLLTTSGTRTITAVTEVPTQIGIVSSHEGPPKALIGGVIAVLSVVILALVTFCVLWRRRKRFQRKAGRAAISEAFASVGWKTNPRSSPQHRAQLRSRPFLDSEAAQINVSPEKAKEKALPSLTPEQEQDPFRDPEVIEIVVVAPVEEQDDVRRAQIALDRLQQLTSQLEAELEQLNDLALRGQLSGENRVRLEEIKRTIGQTVPLNARMTPLAGSNLRATPCLALSAYPSETWLTYVKPQTRYQERAVSSTSSNLRSTLSAQTRTHSAPKTNFIFPGIKGPTLFIFPTSLDNASSGPTETVTLGTTASDPTTRAPSIPSPSTDPEVNSVSPSSKANLTKPLIASLVSVAVALLIGLGICLWFKRRRRNMRRVVSMIPDHGDILSESSEDRTIEIRPSAPSHSPARPFTEVQRNPRAVSTKRIVEKRTRTPLISEPAGTYRRADIEEIGQPPNPFETPGEALDRLRHLTTQLETEINGFNEPERVGRLTNDDRARLDEIAQATASVAARFGTMNGHISTSSSGSSTNPPSYHSNDVDQRTA</sequence>
<proteinExistence type="predicted"/>
<feature type="transmembrane region" description="Helical" evidence="7">
    <location>
        <begin position="124"/>
        <end position="147"/>
    </location>
</feature>
<dbReference type="PANTHER" id="PTHR15549:SF26">
    <property type="entry name" value="AXIAL BUDDING PATTERN PROTEIN 2-RELATED"/>
    <property type="match status" value="1"/>
</dbReference>
<evidence type="ECO:0000256" key="1">
    <source>
        <dbReference type="ARBA" id="ARBA00004167"/>
    </source>
</evidence>
<feature type="region of interest" description="Disordered" evidence="6">
    <location>
        <begin position="201"/>
        <end position="220"/>
    </location>
</feature>
<dbReference type="EMBL" id="JANIEX010000177">
    <property type="protein sequence ID" value="KAJ3571616.1"/>
    <property type="molecule type" value="Genomic_DNA"/>
</dbReference>
<gene>
    <name evidence="8" type="ORF">NP233_g3635</name>
</gene>
<protein>
    <recommendedName>
        <fullName evidence="10">Transmembrane protein</fullName>
    </recommendedName>
</protein>